<sequence>MEHPLYSLLSIGQRAVLDVLLTVLPGARMSELDRLPRLGCGSPGPS</sequence>
<evidence type="ECO:0000313" key="1">
    <source>
        <dbReference type="EMBL" id="WSC02804.1"/>
    </source>
</evidence>
<organism evidence="1 2">
    <name type="scientific">Streptomyces scopuliridis</name>
    <dbReference type="NCBI Taxonomy" id="452529"/>
    <lineage>
        <taxon>Bacteria</taxon>
        <taxon>Bacillati</taxon>
        <taxon>Actinomycetota</taxon>
        <taxon>Actinomycetes</taxon>
        <taxon>Kitasatosporales</taxon>
        <taxon>Streptomycetaceae</taxon>
        <taxon>Streptomyces</taxon>
    </lineage>
</organism>
<name>A0ACD4ZWM3_9ACTN</name>
<dbReference type="EMBL" id="CP109109">
    <property type="protein sequence ID" value="WSC02804.1"/>
    <property type="molecule type" value="Genomic_DNA"/>
</dbReference>
<dbReference type="Proteomes" id="UP001348369">
    <property type="component" value="Chromosome"/>
</dbReference>
<proteinExistence type="predicted"/>
<gene>
    <name evidence="1" type="ORF">OG835_41420</name>
</gene>
<reference evidence="1" key="1">
    <citation type="submission" date="2022-10" db="EMBL/GenBank/DDBJ databases">
        <title>The complete genomes of actinobacterial strains from the NBC collection.</title>
        <authorList>
            <person name="Joergensen T.S."/>
            <person name="Alvarez Arevalo M."/>
            <person name="Sterndorff E.B."/>
            <person name="Faurdal D."/>
            <person name="Vuksanovic O."/>
            <person name="Mourched A.-S."/>
            <person name="Charusanti P."/>
            <person name="Shaw S."/>
            <person name="Blin K."/>
            <person name="Weber T."/>
        </authorList>
    </citation>
    <scope>NUCLEOTIDE SEQUENCE</scope>
    <source>
        <strain evidence="1">NBC 01771</strain>
    </source>
</reference>
<evidence type="ECO:0000313" key="2">
    <source>
        <dbReference type="Proteomes" id="UP001348369"/>
    </source>
</evidence>
<keyword evidence="2" id="KW-1185">Reference proteome</keyword>
<accession>A0ACD4ZWM3</accession>
<protein>
    <submittedName>
        <fullName evidence="1">Uncharacterized protein</fullName>
    </submittedName>
</protein>